<gene>
    <name evidence="2" type="ORF">ACFOSV_08455</name>
</gene>
<dbReference type="Proteomes" id="UP001595805">
    <property type="component" value="Unassembled WGS sequence"/>
</dbReference>
<evidence type="ECO:0000256" key="1">
    <source>
        <dbReference type="SAM" id="Phobius"/>
    </source>
</evidence>
<proteinExistence type="predicted"/>
<reference evidence="3" key="1">
    <citation type="journal article" date="2019" name="Int. J. Syst. Evol. Microbiol.">
        <title>The Global Catalogue of Microorganisms (GCM) 10K type strain sequencing project: providing services to taxonomists for standard genome sequencing and annotation.</title>
        <authorList>
            <consortium name="The Broad Institute Genomics Platform"/>
            <consortium name="The Broad Institute Genome Sequencing Center for Infectious Disease"/>
            <person name="Wu L."/>
            <person name="Ma J."/>
        </authorList>
    </citation>
    <scope>NUCLEOTIDE SEQUENCE [LARGE SCALE GENOMIC DNA]</scope>
    <source>
        <strain evidence="3">CCUG 60523</strain>
    </source>
</reference>
<feature type="transmembrane region" description="Helical" evidence="1">
    <location>
        <begin position="59"/>
        <end position="81"/>
    </location>
</feature>
<accession>A0ABV8AR74</accession>
<organism evidence="2 3">
    <name type="scientific">Algoriphagus namhaensis</name>
    <dbReference type="NCBI Taxonomy" id="915353"/>
    <lineage>
        <taxon>Bacteria</taxon>
        <taxon>Pseudomonadati</taxon>
        <taxon>Bacteroidota</taxon>
        <taxon>Cytophagia</taxon>
        <taxon>Cytophagales</taxon>
        <taxon>Cyclobacteriaceae</taxon>
        <taxon>Algoriphagus</taxon>
    </lineage>
</organism>
<keyword evidence="1" id="KW-0472">Membrane</keyword>
<keyword evidence="1" id="KW-1133">Transmembrane helix</keyword>
<name>A0ABV8AR74_9BACT</name>
<evidence type="ECO:0000313" key="3">
    <source>
        <dbReference type="Proteomes" id="UP001595805"/>
    </source>
</evidence>
<comment type="caution">
    <text evidence="2">The sequence shown here is derived from an EMBL/GenBank/DDBJ whole genome shotgun (WGS) entry which is preliminary data.</text>
</comment>
<keyword evidence="1" id="KW-0812">Transmembrane</keyword>
<protein>
    <submittedName>
        <fullName evidence="2">Uncharacterized protein</fullName>
    </submittedName>
</protein>
<sequence>MKKNWKEYSPKDNAWEKIMQKQDFDAQLEQNLKKLPKHNPSDFVWGRIEQTLEKKKRGLIWPPFLIAASLTGLFLLAFYLIRQGAVVLDSEQIPREILAEGPMIEQKEPRVQDELKEVQSFVNESKPVQQVKKSLNREPVKPIQVPNADLTISRKLTPTPLHLEPRNQYIPSESDPRETYHRVAISWGLKEKTKLKLGSQSGEWLNDDKALTAQEKTKPTKNPLKFIIK</sequence>
<dbReference type="RefSeq" id="WP_377905389.1">
    <property type="nucleotide sequence ID" value="NZ_JBHRZS010000007.1"/>
</dbReference>
<evidence type="ECO:0000313" key="2">
    <source>
        <dbReference type="EMBL" id="MFC3880204.1"/>
    </source>
</evidence>
<dbReference type="EMBL" id="JBHRZS010000007">
    <property type="protein sequence ID" value="MFC3880204.1"/>
    <property type="molecule type" value="Genomic_DNA"/>
</dbReference>
<keyword evidence="3" id="KW-1185">Reference proteome</keyword>